<accession>A0A4U0XZ05</accession>
<feature type="compositionally biased region" description="Low complexity" evidence="1">
    <location>
        <begin position="1"/>
        <end position="21"/>
    </location>
</feature>
<dbReference type="InterPro" id="IPR037737">
    <property type="entry name" value="Srf1"/>
</dbReference>
<dbReference type="AlphaFoldDB" id="A0A4U0XZ05"/>
<dbReference type="PANTHER" id="PTHR36819">
    <property type="entry name" value="REGULATOR OF PHOSPHOLIPASE D SRF1"/>
    <property type="match status" value="1"/>
</dbReference>
<evidence type="ECO:0000256" key="1">
    <source>
        <dbReference type="SAM" id="MobiDB-lite"/>
    </source>
</evidence>
<dbReference type="GO" id="GO:0000324">
    <property type="term" value="C:fungal-type vacuole"/>
    <property type="evidence" value="ECO:0007669"/>
    <property type="project" value="TreeGrafter"/>
</dbReference>
<name>A0A4U0XZ05_9PEZI</name>
<dbReference type="Proteomes" id="UP000308768">
    <property type="component" value="Unassembled WGS sequence"/>
</dbReference>
<evidence type="ECO:0000256" key="2">
    <source>
        <dbReference type="SAM" id="Phobius"/>
    </source>
</evidence>
<feature type="transmembrane region" description="Helical" evidence="2">
    <location>
        <begin position="220"/>
        <end position="237"/>
    </location>
</feature>
<evidence type="ECO:0000313" key="3">
    <source>
        <dbReference type="EMBL" id="TKA81971.1"/>
    </source>
</evidence>
<feature type="transmembrane region" description="Helical" evidence="2">
    <location>
        <begin position="178"/>
        <end position="199"/>
    </location>
</feature>
<protein>
    <submittedName>
        <fullName evidence="3">Uncharacterized protein</fullName>
    </submittedName>
</protein>
<feature type="region of interest" description="Disordered" evidence="1">
    <location>
        <begin position="1"/>
        <end position="68"/>
    </location>
</feature>
<gene>
    <name evidence="3" type="ORF">B0A49_00466</name>
</gene>
<dbReference type="GO" id="GO:0071944">
    <property type="term" value="C:cell periphery"/>
    <property type="evidence" value="ECO:0007669"/>
    <property type="project" value="TreeGrafter"/>
</dbReference>
<keyword evidence="2" id="KW-0812">Transmembrane</keyword>
<keyword evidence="2" id="KW-0472">Membrane</keyword>
<keyword evidence="4" id="KW-1185">Reference proteome</keyword>
<dbReference type="OrthoDB" id="2589563at2759"/>
<organism evidence="3 4">
    <name type="scientific">Cryomyces minteri</name>
    <dbReference type="NCBI Taxonomy" id="331657"/>
    <lineage>
        <taxon>Eukaryota</taxon>
        <taxon>Fungi</taxon>
        <taxon>Dikarya</taxon>
        <taxon>Ascomycota</taxon>
        <taxon>Pezizomycotina</taxon>
        <taxon>Dothideomycetes</taxon>
        <taxon>Dothideomycetes incertae sedis</taxon>
        <taxon>Cryomyces</taxon>
    </lineage>
</organism>
<feature type="transmembrane region" description="Helical" evidence="2">
    <location>
        <begin position="321"/>
        <end position="341"/>
    </location>
</feature>
<keyword evidence="2" id="KW-1133">Transmembrane helix</keyword>
<sequence>MNPTPSSVVSSTLAASAASSAERPVRPLPPWVKRVSEDDEDVLLPPPQARYPTHHGVPHQPDLKKPPGKRFDHLRTLETPIITTPFAESAPRLRAFIQASAPPEPKTQHHASPESQAAYRRWWEDFNKDVPRPSAHPLEVAYNEKQQNDGVWLLSWEGWSRAKKHVKHVLLKNPLMPLVLRLIVLTLTAAALGIGANLFTSVKSINSQRDNNERCEQRSSSYMAIIVDAFAIPYLGYVTWDEYMSPPLGLRPVSAKLSLIFLDLVFVVFDTANMSLAIDALRDPLWACYADNPQFAIPTVRGSTCPLQPGICGYQKGLSGVLFVALVAWLATFATSVFRVVERVSRDEWAAATMSHTYNKTTTVPNTSANFQGSTMSTA</sequence>
<dbReference type="PANTHER" id="PTHR36819:SF1">
    <property type="entry name" value="REGULATOR OF PHOSPHOLIPASE D SRF1"/>
    <property type="match status" value="1"/>
</dbReference>
<comment type="caution">
    <text evidence="3">The sequence shown here is derived from an EMBL/GenBank/DDBJ whole genome shotgun (WGS) entry which is preliminary data.</text>
</comment>
<evidence type="ECO:0000313" key="4">
    <source>
        <dbReference type="Proteomes" id="UP000308768"/>
    </source>
</evidence>
<reference evidence="3 4" key="1">
    <citation type="submission" date="2017-03" db="EMBL/GenBank/DDBJ databases">
        <title>Genomes of endolithic fungi from Antarctica.</title>
        <authorList>
            <person name="Coleine C."/>
            <person name="Masonjones S."/>
            <person name="Stajich J.E."/>
        </authorList>
    </citation>
    <scope>NUCLEOTIDE SEQUENCE [LARGE SCALE GENOMIC DNA]</scope>
    <source>
        <strain evidence="3 4">CCFEE 5187</strain>
    </source>
</reference>
<proteinExistence type="predicted"/>
<dbReference type="EMBL" id="NAJN01000009">
    <property type="protein sequence ID" value="TKA81971.1"/>
    <property type="molecule type" value="Genomic_DNA"/>
</dbReference>